<sequence length="398" mass="44710">MSILSDSGFEEDFHSPPPPSTHRPASQAQEDAGRYPLVADWQLSPDYDENCFNTQKRNEREFLTSDCLAHQPQVNAEARCKLVSWLIAVHRHFELSFESCCLAVNIMDRFLGTTAVASDCFQLLGVTSLLIASKQVEVCSPRIKQLLSLCCGTFSREQLCNLECLVLLRLGFRLAAPTLAFFLHHYTLSASHILRQDPFICSRLSKEMSTNHGLTQDSLVSLGQPQETSMTCHSSQDLTLRPSPQQQHVEELRRSTNSVPHLQLVERCGSLARRICELSLADYAFNCYSPSVTAQSAVRLALELLGMSSASLQGCSPVEGPDLRLPQGGDIEKDLLQNCTEKLKLLVSLNQTALQTLMDLQNSKYREDLYKNFYIFYYKLINDAKHLGSKVLLFHCML</sequence>
<evidence type="ECO:0000256" key="4">
    <source>
        <dbReference type="ARBA" id="ARBA00023306"/>
    </source>
</evidence>
<protein>
    <recommendedName>
        <fullName evidence="7">Cyclin-like domain-containing protein</fullName>
    </recommendedName>
</protein>
<keyword evidence="9" id="KW-1185">Reference proteome</keyword>
<dbReference type="Pfam" id="PF00134">
    <property type="entry name" value="Cyclin_N"/>
    <property type="match status" value="1"/>
</dbReference>
<evidence type="ECO:0000313" key="9">
    <source>
        <dbReference type="Proteomes" id="UP000823561"/>
    </source>
</evidence>
<evidence type="ECO:0000259" key="7">
    <source>
        <dbReference type="SMART" id="SM00385"/>
    </source>
</evidence>
<feature type="region of interest" description="Disordered" evidence="6">
    <location>
        <begin position="1"/>
        <end position="30"/>
    </location>
</feature>
<evidence type="ECO:0000256" key="3">
    <source>
        <dbReference type="ARBA" id="ARBA00023127"/>
    </source>
</evidence>
<dbReference type="SUPFAM" id="SSF47954">
    <property type="entry name" value="Cyclin-like"/>
    <property type="match status" value="2"/>
</dbReference>
<keyword evidence="3 5" id="KW-0195">Cyclin</keyword>
<keyword evidence="2" id="KW-0132">Cell division</keyword>
<reference evidence="8" key="1">
    <citation type="submission" date="2020-10" db="EMBL/GenBank/DDBJ databases">
        <title>Chromosome-scale genome assembly of the Allis shad, Alosa alosa.</title>
        <authorList>
            <person name="Margot Z."/>
            <person name="Christophe K."/>
            <person name="Cabau C."/>
            <person name="Louis A."/>
            <person name="Berthelot C."/>
            <person name="Parey E."/>
            <person name="Roest Crollius H."/>
            <person name="Montfort J."/>
            <person name="Robinson-Rechavi M."/>
            <person name="Bucao C."/>
            <person name="Bouchez O."/>
            <person name="Gislard M."/>
            <person name="Lluch J."/>
            <person name="Milhes M."/>
            <person name="Lampietro C."/>
            <person name="Lopez Roques C."/>
            <person name="Donnadieu C."/>
            <person name="Braasch I."/>
            <person name="Desvignes T."/>
            <person name="Postlethwait J."/>
            <person name="Bobe J."/>
            <person name="Guiguen Y."/>
        </authorList>
    </citation>
    <scope>NUCLEOTIDE SEQUENCE</scope>
    <source>
        <strain evidence="8">M-15738</strain>
        <tissue evidence="8">Blood</tissue>
    </source>
</reference>
<dbReference type="InterPro" id="IPR006671">
    <property type="entry name" value="Cyclin_N"/>
</dbReference>
<comment type="similarity">
    <text evidence="1">Belongs to the cyclin family. Cyclin AB subfamily.</text>
</comment>
<dbReference type="AlphaFoldDB" id="A0AAV6H5A5"/>
<dbReference type="PANTHER" id="PTHR10177">
    <property type="entry name" value="CYCLINS"/>
    <property type="match status" value="1"/>
</dbReference>
<feature type="domain" description="Cyclin-like" evidence="7">
    <location>
        <begin position="84"/>
        <end position="168"/>
    </location>
</feature>
<name>A0AAV6H5A5_9TELE</name>
<dbReference type="InterPro" id="IPR039361">
    <property type="entry name" value="Cyclin"/>
</dbReference>
<gene>
    <name evidence="8" type="ORF">AALO_G00068930</name>
</gene>
<dbReference type="SMART" id="SM00385">
    <property type="entry name" value="CYCLIN"/>
    <property type="match status" value="1"/>
</dbReference>
<proteinExistence type="inferred from homology"/>
<evidence type="ECO:0000256" key="2">
    <source>
        <dbReference type="ARBA" id="ARBA00022618"/>
    </source>
</evidence>
<evidence type="ECO:0000256" key="6">
    <source>
        <dbReference type="SAM" id="MobiDB-lite"/>
    </source>
</evidence>
<dbReference type="EMBL" id="JADWDJ010000005">
    <property type="protein sequence ID" value="KAG5281237.1"/>
    <property type="molecule type" value="Genomic_DNA"/>
</dbReference>
<evidence type="ECO:0000256" key="5">
    <source>
        <dbReference type="RuleBase" id="RU000383"/>
    </source>
</evidence>
<dbReference type="InterPro" id="IPR013763">
    <property type="entry name" value="Cyclin-like_dom"/>
</dbReference>
<dbReference type="Proteomes" id="UP000823561">
    <property type="component" value="Chromosome 5"/>
</dbReference>
<evidence type="ECO:0000256" key="1">
    <source>
        <dbReference type="ARBA" id="ARBA00006955"/>
    </source>
</evidence>
<dbReference type="Gene3D" id="1.10.472.10">
    <property type="entry name" value="Cyclin-like"/>
    <property type="match status" value="2"/>
</dbReference>
<dbReference type="InterPro" id="IPR036915">
    <property type="entry name" value="Cyclin-like_sf"/>
</dbReference>
<comment type="caution">
    <text evidence="8">The sequence shown here is derived from an EMBL/GenBank/DDBJ whole genome shotgun (WGS) entry which is preliminary data.</text>
</comment>
<dbReference type="FunFam" id="1.10.472.10:FF:000001">
    <property type="entry name" value="G2/mitotic-specific cyclin"/>
    <property type="match status" value="1"/>
</dbReference>
<dbReference type="CDD" id="cd20536">
    <property type="entry name" value="CYCLIN_CCNO_rpt1"/>
    <property type="match status" value="1"/>
</dbReference>
<evidence type="ECO:0000313" key="8">
    <source>
        <dbReference type="EMBL" id="KAG5281237.1"/>
    </source>
</evidence>
<keyword evidence="4" id="KW-0131">Cell cycle</keyword>
<accession>A0AAV6H5A5</accession>
<dbReference type="Pfam" id="PF02984">
    <property type="entry name" value="Cyclin_C"/>
    <property type="match status" value="1"/>
</dbReference>
<dbReference type="GO" id="GO:0051301">
    <property type="term" value="P:cell division"/>
    <property type="evidence" value="ECO:0007669"/>
    <property type="project" value="UniProtKB-KW"/>
</dbReference>
<organism evidence="8 9">
    <name type="scientific">Alosa alosa</name>
    <name type="common">allis shad</name>
    <dbReference type="NCBI Taxonomy" id="278164"/>
    <lineage>
        <taxon>Eukaryota</taxon>
        <taxon>Metazoa</taxon>
        <taxon>Chordata</taxon>
        <taxon>Craniata</taxon>
        <taxon>Vertebrata</taxon>
        <taxon>Euteleostomi</taxon>
        <taxon>Actinopterygii</taxon>
        <taxon>Neopterygii</taxon>
        <taxon>Teleostei</taxon>
        <taxon>Clupei</taxon>
        <taxon>Clupeiformes</taxon>
        <taxon>Clupeoidei</taxon>
        <taxon>Clupeidae</taxon>
        <taxon>Alosa</taxon>
    </lineage>
</organism>
<dbReference type="InterPro" id="IPR004367">
    <property type="entry name" value="Cyclin_C-dom"/>
</dbReference>